<dbReference type="Pfam" id="PF13649">
    <property type="entry name" value="Methyltransf_25"/>
    <property type="match status" value="1"/>
</dbReference>
<protein>
    <recommendedName>
        <fullName evidence="1">Methyltransferase domain-containing protein</fullName>
    </recommendedName>
</protein>
<reference evidence="2 3" key="1">
    <citation type="submission" date="2017-09" db="EMBL/GenBank/DDBJ databases">
        <title>Depth-based differentiation of microbial function through sediment-hosted aquifers and enrichment of novel symbionts in the deep terrestrial subsurface.</title>
        <authorList>
            <person name="Probst A.J."/>
            <person name="Ladd B."/>
            <person name="Jarett J.K."/>
            <person name="Geller-Mcgrath D.E."/>
            <person name="Sieber C.M."/>
            <person name="Emerson J.B."/>
            <person name="Anantharaman K."/>
            <person name="Thomas B.C."/>
            <person name="Malmstrom R."/>
            <person name="Stieglmeier M."/>
            <person name="Klingl A."/>
            <person name="Woyke T."/>
            <person name="Ryan C.M."/>
            <person name="Banfield J.F."/>
        </authorList>
    </citation>
    <scope>NUCLEOTIDE SEQUENCE [LARGE SCALE GENOMIC DNA]</scope>
    <source>
        <strain evidence="2">CG10_big_fil_rev_8_21_14_0_10_42_12</strain>
    </source>
</reference>
<dbReference type="EMBL" id="PCXL01000011">
    <property type="protein sequence ID" value="PIR38385.1"/>
    <property type="molecule type" value="Genomic_DNA"/>
</dbReference>
<dbReference type="CDD" id="cd02440">
    <property type="entry name" value="AdoMet_MTases"/>
    <property type="match status" value="1"/>
</dbReference>
<dbReference type="PANTHER" id="PTHR43591">
    <property type="entry name" value="METHYLTRANSFERASE"/>
    <property type="match status" value="1"/>
</dbReference>
<evidence type="ECO:0000259" key="1">
    <source>
        <dbReference type="Pfam" id="PF13649"/>
    </source>
</evidence>
<organism evidence="2 3">
    <name type="scientific">Candidatus Zambryskibacteria bacterium CG10_big_fil_rev_8_21_14_0_10_42_12</name>
    <dbReference type="NCBI Taxonomy" id="1975115"/>
    <lineage>
        <taxon>Bacteria</taxon>
        <taxon>Candidatus Zambryskiibacteriota</taxon>
    </lineage>
</organism>
<comment type="caution">
    <text evidence="2">The sequence shown here is derived from an EMBL/GenBank/DDBJ whole genome shotgun (WGS) entry which is preliminary data.</text>
</comment>
<feature type="domain" description="Methyltransferase" evidence="1">
    <location>
        <begin position="46"/>
        <end position="141"/>
    </location>
</feature>
<dbReference type="GO" id="GO:0008168">
    <property type="term" value="F:methyltransferase activity"/>
    <property type="evidence" value="ECO:0007669"/>
    <property type="project" value="TreeGrafter"/>
</dbReference>
<sequence length="227" mass="26340">MAQEKVWDQEYTRGLFITGGNEPQADTRDFVKFLKKQNVPISGTHVLDLGSGTGRNSIYFAELGAHVSGIEISSVALREAEKQTKDKGLDITYLHKSMGENLPFKDNSFDIVLDVTSSNSLTEEERDIYIQETNRVLKPSGWFYIKALCKDGDKNAQNLLKSNLGKEKDTYTMPETNIIERVWSREYFEEFYGKYFKIVELQKKTNYSRFNNQSYKRNFWIAYSRNM</sequence>
<dbReference type="Gene3D" id="3.40.50.150">
    <property type="entry name" value="Vaccinia Virus protein VP39"/>
    <property type="match status" value="1"/>
</dbReference>
<accession>A0A2H0QXM1</accession>
<evidence type="ECO:0000313" key="2">
    <source>
        <dbReference type="EMBL" id="PIR38385.1"/>
    </source>
</evidence>
<name>A0A2H0QXM1_9BACT</name>
<proteinExistence type="predicted"/>
<dbReference type="AlphaFoldDB" id="A0A2H0QXM1"/>
<dbReference type="InterPro" id="IPR041698">
    <property type="entry name" value="Methyltransf_25"/>
</dbReference>
<dbReference type="InterPro" id="IPR029063">
    <property type="entry name" value="SAM-dependent_MTases_sf"/>
</dbReference>
<gene>
    <name evidence="2" type="ORF">COV34_02145</name>
</gene>
<dbReference type="PANTHER" id="PTHR43591:SF24">
    <property type="entry name" value="2-METHOXY-6-POLYPRENYL-1,4-BENZOQUINOL METHYLASE, MITOCHONDRIAL"/>
    <property type="match status" value="1"/>
</dbReference>
<dbReference type="SUPFAM" id="SSF53335">
    <property type="entry name" value="S-adenosyl-L-methionine-dependent methyltransferases"/>
    <property type="match status" value="1"/>
</dbReference>
<dbReference type="Proteomes" id="UP000231333">
    <property type="component" value="Unassembled WGS sequence"/>
</dbReference>
<evidence type="ECO:0000313" key="3">
    <source>
        <dbReference type="Proteomes" id="UP000231333"/>
    </source>
</evidence>